<feature type="non-terminal residue" evidence="1">
    <location>
        <position position="62"/>
    </location>
</feature>
<evidence type="ECO:0000313" key="1">
    <source>
        <dbReference type="EMBL" id="MEQ2238011.1"/>
    </source>
</evidence>
<dbReference type="Proteomes" id="UP001482620">
    <property type="component" value="Unassembled WGS sequence"/>
</dbReference>
<comment type="caution">
    <text evidence="1">The sequence shown here is derived from an EMBL/GenBank/DDBJ whole genome shotgun (WGS) entry which is preliminary data.</text>
</comment>
<organism evidence="1 2">
    <name type="scientific">Ilyodon furcidens</name>
    <name type="common">goldbreast splitfin</name>
    <dbReference type="NCBI Taxonomy" id="33524"/>
    <lineage>
        <taxon>Eukaryota</taxon>
        <taxon>Metazoa</taxon>
        <taxon>Chordata</taxon>
        <taxon>Craniata</taxon>
        <taxon>Vertebrata</taxon>
        <taxon>Euteleostomi</taxon>
        <taxon>Actinopterygii</taxon>
        <taxon>Neopterygii</taxon>
        <taxon>Teleostei</taxon>
        <taxon>Neoteleostei</taxon>
        <taxon>Acanthomorphata</taxon>
        <taxon>Ovalentaria</taxon>
        <taxon>Atherinomorphae</taxon>
        <taxon>Cyprinodontiformes</taxon>
        <taxon>Goodeidae</taxon>
        <taxon>Ilyodon</taxon>
    </lineage>
</organism>
<evidence type="ECO:0000313" key="2">
    <source>
        <dbReference type="Proteomes" id="UP001482620"/>
    </source>
</evidence>
<name>A0ABV0U1D4_9TELE</name>
<keyword evidence="2" id="KW-1185">Reference proteome</keyword>
<accession>A0ABV0U1D4</accession>
<protein>
    <submittedName>
        <fullName evidence="1">Uncharacterized protein</fullName>
    </submittedName>
</protein>
<gene>
    <name evidence="1" type="ORF">ILYODFUR_029006</name>
</gene>
<dbReference type="EMBL" id="JAHRIQ010050400">
    <property type="protein sequence ID" value="MEQ2238011.1"/>
    <property type="molecule type" value="Genomic_DNA"/>
</dbReference>
<proteinExistence type="predicted"/>
<sequence>GRGRWPLTLNLVLLEVSSCYRGFFLFTVATCMLSMRDCCKVKGTMQATVHCCYISTRRSECC</sequence>
<feature type="non-terminal residue" evidence="1">
    <location>
        <position position="1"/>
    </location>
</feature>
<reference evidence="1 2" key="1">
    <citation type="submission" date="2021-06" db="EMBL/GenBank/DDBJ databases">
        <authorList>
            <person name="Palmer J.M."/>
        </authorList>
    </citation>
    <scope>NUCLEOTIDE SEQUENCE [LARGE SCALE GENOMIC DNA]</scope>
    <source>
        <strain evidence="2">if_2019</strain>
        <tissue evidence="1">Muscle</tissue>
    </source>
</reference>